<dbReference type="PANTHER" id="PTHR12011:SF326">
    <property type="entry name" value="ADHESION G-PROTEIN COUPLED RECEPTOR G5"/>
    <property type="match status" value="1"/>
</dbReference>
<dbReference type="GO" id="GO:0005886">
    <property type="term" value="C:plasma membrane"/>
    <property type="evidence" value="ECO:0000318"/>
    <property type="project" value="GO_Central"/>
</dbReference>
<feature type="transmembrane region" description="Helical" evidence="6">
    <location>
        <begin position="342"/>
        <end position="362"/>
    </location>
</feature>
<feature type="domain" description="G-protein coupled receptors family 2 profile 2" evidence="8">
    <location>
        <begin position="107"/>
        <end position="365"/>
    </location>
</feature>
<organism evidence="9 10">
    <name type="scientific">Lepisosteus oculatus</name>
    <name type="common">Spotted gar</name>
    <dbReference type="NCBI Taxonomy" id="7918"/>
    <lineage>
        <taxon>Eukaryota</taxon>
        <taxon>Metazoa</taxon>
        <taxon>Chordata</taxon>
        <taxon>Craniata</taxon>
        <taxon>Vertebrata</taxon>
        <taxon>Euteleostomi</taxon>
        <taxon>Actinopterygii</taxon>
        <taxon>Neopterygii</taxon>
        <taxon>Holostei</taxon>
        <taxon>Semionotiformes</taxon>
        <taxon>Lepisosteidae</taxon>
        <taxon>Lepisosteus</taxon>
    </lineage>
</organism>
<dbReference type="Ensembl" id="ENSLOCT00000007339.1">
    <property type="protein sequence ID" value="ENSLOCP00000007331.1"/>
    <property type="gene ID" value="ENSLOCG00000006072.1"/>
</dbReference>
<sequence>MYKANFTANILHNQAVGVSVSNTTVSGLKNPINITIFLEESLKANQIPKCVFLDFTATGRSNNHWKDYGCKTVKHEDYINCSCDHLTYFAVLLQVSASVSQYHLKILTIISKVGSGISLVFLIVTIILYIVGRRTTNDNSLKIHINLATALILLNVHFLPSEEVAALRNDSLCRYVAILLHYSLLCTFTWMAIEGFHLYILLCKVFSIYIRKYILKLCLVGWGFPAVVVILVVCADKDVYGLREIPTSEDNGTSIFMIMRCYINNITVNYVTSLCLFVLVFLFNLIMLSITVSKIMSMRSRKTPGENRKAFKDICGILGITCLLGTSWGLVFLSFGPVNLPSLYLFSILNSLQGFFIFLWYFSSKQRAGANTTSSDTHSTKT</sequence>
<dbReference type="AlphaFoldDB" id="W5MG22"/>
<dbReference type="InParanoid" id="W5MG22"/>
<dbReference type="InterPro" id="IPR017981">
    <property type="entry name" value="GPCR_2-like_7TM"/>
</dbReference>
<dbReference type="Bgee" id="ENSLOCG00000006072">
    <property type="expression patterns" value="Expressed in bone element and 7 other cell types or tissues"/>
</dbReference>
<dbReference type="FunFam" id="2.60.220.50:FF:000051">
    <property type="entry name" value="Adhesion G protein-coupled receptor G1"/>
    <property type="match status" value="1"/>
</dbReference>
<feature type="transmembrane region" description="Helical" evidence="6">
    <location>
        <begin position="113"/>
        <end position="131"/>
    </location>
</feature>
<keyword evidence="4 6" id="KW-0472">Membrane</keyword>
<feature type="transmembrane region" description="Helical" evidence="6">
    <location>
        <begin position="314"/>
        <end position="336"/>
    </location>
</feature>
<dbReference type="InterPro" id="IPR046338">
    <property type="entry name" value="GAIN_dom_sf"/>
</dbReference>
<dbReference type="eggNOG" id="KOG4193">
    <property type="taxonomic scope" value="Eukaryota"/>
</dbReference>
<dbReference type="GO" id="GO:0007166">
    <property type="term" value="P:cell surface receptor signaling pathway"/>
    <property type="evidence" value="ECO:0007669"/>
    <property type="project" value="InterPro"/>
</dbReference>
<evidence type="ECO:0000256" key="1">
    <source>
        <dbReference type="ARBA" id="ARBA00004141"/>
    </source>
</evidence>
<evidence type="ECO:0000313" key="10">
    <source>
        <dbReference type="Proteomes" id="UP000018468"/>
    </source>
</evidence>
<dbReference type="PRINTS" id="PR00249">
    <property type="entry name" value="GPCRSECRETIN"/>
</dbReference>
<evidence type="ECO:0008006" key="11">
    <source>
        <dbReference type="Google" id="ProtNLM"/>
    </source>
</evidence>
<dbReference type="InterPro" id="IPR057244">
    <property type="entry name" value="GAIN_B"/>
</dbReference>
<evidence type="ECO:0000256" key="2">
    <source>
        <dbReference type="ARBA" id="ARBA00022692"/>
    </source>
</evidence>
<dbReference type="PROSITE" id="PS50261">
    <property type="entry name" value="G_PROTEIN_RECEP_F2_4"/>
    <property type="match status" value="1"/>
</dbReference>
<dbReference type="Gene3D" id="1.20.1070.10">
    <property type="entry name" value="Rhodopsin 7-helix transmembrane proteins"/>
    <property type="match status" value="1"/>
</dbReference>
<reference evidence="10" key="1">
    <citation type="submission" date="2011-12" db="EMBL/GenBank/DDBJ databases">
        <title>The Draft Genome of Lepisosteus oculatus.</title>
        <authorList>
            <consortium name="The Broad Institute Genome Assembly &amp; Analysis Group"/>
            <consortium name="Computational R&amp;D Group"/>
            <consortium name="and Sequencing Platform"/>
            <person name="Di Palma F."/>
            <person name="Alfoldi J."/>
            <person name="Johnson J."/>
            <person name="Berlin A."/>
            <person name="Gnerre S."/>
            <person name="Jaffe D."/>
            <person name="MacCallum I."/>
            <person name="Young S."/>
            <person name="Walker B.J."/>
            <person name="Lander E.S."/>
            <person name="Lindblad-Toh K."/>
        </authorList>
    </citation>
    <scope>NUCLEOTIDE SEQUENCE [LARGE SCALE GENOMIC DNA]</scope>
</reference>
<evidence type="ECO:0000256" key="6">
    <source>
        <dbReference type="SAM" id="Phobius"/>
    </source>
</evidence>
<dbReference type="PANTHER" id="PTHR12011">
    <property type="entry name" value="ADHESION G-PROTEIN COUPLED RECEPTOR"/>
    <property type="match status" value="1"/>
</dbReference>
<dbReference type="InterPro" id="IPR000203">
    <property type="entry name" value="GPS"/>
</dbReference>
<evidence type="ECO:0000259" key="8">
    <source>
        <dbReference type="PROSITE" id="PS50261"/>
    </source>
</evidence>
<keyword evidence="5" id="KW-1015">Disulfide bond</keyword>
<dbReference type="Pfam" id="PF00002">
    <property type="entry name" value="7tm_2"/>
    <property type="match status" value="1"/>
</dbReference>
<feature type="transmembrane region" description="Helical" evidence="6">
    <location>
        <begin position="179"/>
        <end position="201"/>
    </location>
</feature>
<comment type="subcellular location">
    <subcellularLocation>
        <location evidence="1">Membrane</location>
        <topology evidence="1">Multi-pass membrane protein</topology>
    </subcellularLocation>
</comment>
<dbReference type="OMA" id="CALGWMW"/>
<evidence type="ECO:0000259" key="7">
    <source>
        <dbReference type="PROSITE" id="PS50221"/>
    </source>
</evidence>
<reference evidence="9" key="3">
    <citation type="submission" date="2025-09" db="UniProtKB">
        <authorList>
            <consortium name="Ensembl"/>
        </authorList>
    </citation>
    <scope>IDENTIFICATION</scope>
</reference>
<feature type="transmembrane region" description="Helical" evidence="6">
    <location>
        <begin position="270"/>
        <end position="293"/>
    </location>
</feature>
<dbReference type="GO" id="GO:0007186">
    <property type="term" value="P:G protein-coupled receptor signaling pathway"/>
    <property type="evidence" value="ECO:0000318"/>
    <property type="project" value="GO_Central"/>
</dbReference>
<evidence type="ECO:0000256" key="5">
    <source>
        <dbReference type="ARBA" id="ARBA00023157"/>
    </source>
</evidence>
<dbReference type="EMBL" id="AHAT01020942">
    <property type="status" value="NOT_ANNOTATED_CDS"/>
    <property type="molecule type" value="Genomic_DNA"/>
</dbReference>
<evidence type="ECO:0000256" key="4">
    <source>
        <dbReference type="ARBA" id="ARBA00023136"/>
    </source>
</evidence>
<evidence type="ECO:0000256" key="3">
    <source>
        <dbReference type="ARBA" id="ARBA00022989"/>
    </source>
</evidence>
<keyword evidence="10" id="KW-1185">Reference proteome</keyword>
<dbReference type="STRING" id="7918.ENSLOCP00000007331"/>
<dbReference type="PROSITE" id="PS50221">
    <property type="entry name" value="GAIN_B"/>
    <property type="match status" value="1"/>
</dbReference>
<dbReference type="Proteomes" id="UP000018468">
    <property type="component" value="Linkage group LG23"/>
</dbReference>
<dbReference type="InterPro" id="IPR000832">
    <property type="entry name" value="GPCR_2_secretin-like"/>
</dbReference>
<proteinExistence type="predicted"/>
<dbReference type="SMART" id="SM00303">
    <property type="entry name" value="GPS"/>
    <property type="match status" value="1"/>
</dbReference>
<dbReference type="Gene3D" id="2.60.220.50">
    <property type="match status" value="1"/>
</dbReference>
<keyword evidence="3 6" id="KW-1133">Transmembrane helix</keyword>
<feature type="domain" description="GAIN-B" evidence="7">
    <location>
        <begin position="1"/>
        <end position="99"/>
    </location>
</feature>
<dbReference type="GO" id="GO:0004930">
    <property type="term" value="F:G protein-coupled receptor activity"/>
    <property type="evidence" value="ECO:0000318"/>
    <property type="project" value="GO_Central"/>
</dbReference>
<evidence type="ECO:0000313" key="9">
    <source>
        <dbReference type="Ensembl" id="ENSLOCP00000007331.1"/>
    </source>
</evidence>
<dbReference type="FunFam" id="1.20.1070.10:FF:000222">
    <property type="entry name" value="Adhesion G protein-coupled receptor G3"/>
    <property type="match status" value="1"/>
</dbReference>
<accession>W5MG22</accession>
<dbReference type="GeneTree" id="ENSGT00940000154285"/>
<dbReference type="Pfam" id="PF01825">
    <property type="entry name" value="GPS"/>
    <property type="match status" value="1"/>
</dbReference>
<name>W5MG22_LEPOC</name>
<keyword evidence="2 6" id="KW-0812">Transmembrane</keyword>
<reference evidence="9" key="2">
    <citation type="submission" date="2025-08" db="UniProtKB">
        <authorList>
            <consortium name="Ensembl"/>
        </authorList>
    </citation>
    <scope>IDENTIFICATION</scope>
</reference>
<feature type="transmembrane region" description="Helical" evidence="6">
    <location>
        <begin position="213"/>
        <end position="233"/>
    </location>
</feature>
<protein>
    <recommendedName>
        <fullName evidence="11">Adhesion G protein-coupled receptor G3</fullName>
    </recommendedName>
</protein>